<reference evidence="4" key="1">
    <citation type="submission" date="2017-09" db="EMBL/GenBank/DDBJ databases">
        <authorList>
            <person name="Palmer M."/>
            <person name="Steenkamp E.T."/>
            <person name="Coetzee M.P."/>
            <person name="Avontuur J.R."/>
            <person name="Van Zyl E."/>
            <person name="Chan W.-Y."/>
            <person name="Blom J."/>
            <person name="Venter S.N."/>
        </authorList>
    </citation>
    <scope>NUCLEOTIDE SEQUENCE [LARGE SCALE GENOMIC DNA]</scope>
    <source>
        <strain evidence="4">QC88-366</strain>
    </source>
</reference>
<dbReference type="SUPFAM" id="SSF46785">
    <property type="entry name" value="Winged helix' DNA-binding domain"/>
    <property type="match status" value="1"/>
</dbReference>
<dbReference type="Proteomes" id="UP000236345">
    <property type="component" value="Unassembled WGS sequence"/>
</dbReference>
<comment type="caution">
    <text evidence="3">The sequence shown here is derived from an EMBL/GenBank/DDBJ whole genome shotgun (WGS) entry which is preliminary data.</text>
</comment>
<dbReference type="InterPro" id="IPR036390">
    <property type="entry name" value="WH_DNA-bd_sf"/>
</dbReference>
<dbReference type="EMBL" id="NWUO01000021">
    <property type="protein sequence ID" value="PNS10159.1"/>
    <property type="molecule type" value="Genomic_DNA"/>
</dbReference>
<dbReference type="Pfam" id="PF07514">
    <property type="entry name" value="TraI_2"/>
    <property type="match status" value="1"/>
</dbReference>
<dbReference type="Gene3D" id="1.10.10.10">
    <property type="entry name" value="Winged helix-like DNA-binding domain superfamily/Winged helix DNA-binding domain"/>
    <property type="match status" value="1"/>
</dbReference>
<dbReference type="InterPro" id="IPR022391">
    <property type="entry name" value="ICE_relaxase_PFGI-1"/>
</dbReference>
<dbReference type="Gene3D" id="1.10.3210.40">
    <property type="match status" value="1"/>
</dbReference>
<dbReference type="NCBIfam" id="TIGR03760">
    <property type="entry name" value="ICE_TraI_Pfluor"/>
    <property type="match status" value="1"/>
</dbReference>
<protein>
    <submittedName>
        <fullName evidence="3">Relaxase</fullName>
    </submittedName>
</protein>
<dbReference type="InterPro" id="IPR036388">
    <property type="entry name" value="WH-like_DNA-bd_sf"/>
</dbReference>
<proteinExistence type="predicted"/>
<keyword evidence="4" id="KW-1185">Reference proteome</keyword>
<dbReference type="OrthoDB" id="6190309at2"/>
<feature type="domain" description="Putative conjugal transfer nickase/helicase TraI C-terminal" evidence="2">
    <location>
        <begin position="430"/>
        <end position="528"/>
    </location>
</feature>
<sequence length="550" mass="58886">MFSKLITMISGGQTAAKSAQAGGKVPPGYFAPQSAAELLSSPHRKLLLRQIWDNTSLPEEIYNRLYLAPLKRLAECVQNVPASAEGEWSKEGGYIDLTLKFTACSVRLAKGHMFPPGAAPEEQAAKNTLWNAVVFWSALTAHLPQLTRIEGELLDGQCWIPGMSAPGASYRFRISNAADSGTAAMMAARLLPDDGVTWLCGDRQAMRVMASLAGGDAAAMPLIKEILDKARGMSGSPAGSAQTSLPAMAAAELMPDPGMPATAFPCDIISAAPALAGIGSESAEDLASGLAPVNAESPLTADDETGSLPSALSENCGAVTEQPVDEKTADDDTAVLLSMFAAAEPADTDEDEQAERVDTATADDCLPVQDMNEQVIAVPDESPELIPDAMPQEILPVIDSVLDQADNEKVACENPVILAAPESSDTGNPGEQFLLWLRESVNNKSLSVNENDSLLHAVSGFMFISLPGAAFKFIEETGIDNDRRAVQASFEKNGVLHMRNDKRFFRVRIYESEGLEGKYQKRSGYLVRLSLFYQAGKDKVKDSRYILIEN</sequence>
<name>A0A2K1Q544_9GAMM</name>
<evidence type="ECO:0000259" key="2">
    <source>
        <dbReference type="Pfam" id="PF07515"/>
    </source>
</evidence>
<gene>
    <name evidence="3" type="ORF">COO59_19030</name>
</gene>
<accession>A0A2K1Q544</accession>
<dbReference type="Gene3D" id="2.40.10.200">
    <property type="entry name" value="STY4665 C-terminal domain-like"/>
    <property type="match status" value="1"/>
</dbReference>
<dbReference type="RefSeq" id="WP_103061272.1">
    <property type="nucleotide sequence ID" value="NZ_BSOF01000012.1"/>
</dbReference>
<dbReference type="InterPro" id="IPR011119">
    <property type="entry name" value="Unchr_helicase_relaxase_TraI"/>
</dbReference>
<evidence type="ECO:0000313" key="4">
    <source>
        <dbReference type="Proteomes" id="UP000236345"/>
    </source>
</evidence>
<dbReference type="AlphaFoldDB" id="A0A2K1Q544"/>
<organism evidence="3 4">
    <name type="scientific">Mixta theicola</name>
    <dbReference type="NCBI Taxonomy" id="1458355"/>
    <lineage>
        <taxon>Bacteria</taxon>
        <taxon>Pseudomonadati</taxon>
        <taxon>Pseudomonadota</taxon>
        <taxon>Gammaproteobacteria</taxon>
        <taxon>Enterobacterales</taxon>
        <taxon>Erwiniaceae</taxon>
        <taxon>Mixta</taxon>
    </lineage>
</organism>
<feature type="domain" description="Uncharacterised" evidence="1">
    <location>
        <begin position="28"/>
        <end position="214"/>
    </location>
</feature>
<dbReference type="Pfam" id="PF07515">
    <property type="entry name" value="TraI_2_C"/>
    <property type="match status" value="1"/>
</dbReference>
<evidence type="ECO:0000259" key="1">
    <source>
        <dbReference type="Pfam" id="PF07514"/>
    </source>
</evidence>
<evidence type="ECO:0000313" key="3">
    <source>
        <dbReference type="EMBL" id="PNS10159.1"/>
    </source>
</evidence>
<dbReference type="InterPro" id="IPR011093">
    <property type="entry name" value="TraI_2_C"/>
</dbReference>